<name>A0A450U951_9GAMM</name>
<organism evidence="2">
    <name type="scientific">Candidatus Kentrum sp. LFY</name>
    <dbReference type="NCBI Taxonomy" id="2126342"/>
    <lineage>
        <taxon>Bacteria</taxon>
        <taxon>Pseudomonadati</taxon>
        <taxon>Pseudomonadota</taxon>
        <taxon>Gammaproteobacteria</taxon>
        <taxon>Candidatus Kentrum</taxon>
    </lineage>
</organism>
<accession>A0A450U951</accession>
<dbReference type="Gene3D" id="3.40.50.11550">
    <property type="match status" value="1"/>
</dbReference>
<dbReference type="InterPro" id="IPR007314">
    <property type="entry name" value="Cofac_haem-bd_dom"/>
</dbReference>
<gene>
    <name evidence="2" type="ORF">BECKLFY1418A_GA0070994_100439</name>
</gene>
<dbReference type="EMBL" id="CAADFH010000004">
    <property type="protein sequence ID" value="VFJ88467.1"/>
    <property type="molecule type" value="Genomic_DNA"/>
</dbReference>
<feature type="domain" description="Haem-binding uptake Tiki superfamily ChaN" evidence="1">
    <location>
        <begin position="83"/>
        <end position="240"/>
    </location>
</feature>
<evidence type="ECO:0000313" key="2">
    <source>
        <dbReference type="EMBL" id="VFJ88467.1"/>
    </source>
</evidence>
<dbReference type="Pfam" id="PF04187">
    <property type="entry name" value="Cofac_haem_bdg"/>
    <property type="match status" value="1"/>
</dbReference>
<dbReference type="CDD" id="cd14727">
    <property type="entry name" value="ChanN-like"/>
    <property type="match status" value="1"/>
</dbReference>
<evidence type="ECO:0000259" key="1">
    <source>
        <dbReference type="Pfam" id="PF04187"/>
    </source>
</evidence>
<dbReference type="AlphaFoldDB" id="A0A450U951"/>
<sequence length="267" mass="30438">MWNYIAGVAFLPVLLSGCCGISSVYRAGDVMLPDAANRDSVYRNPHRNHRSAEFPFKDATSHHTSPSARVIDLKALSKLDAIIPRLAEKRVVFIGETHTRFTDHINQLAIIRGLFERGKELAIGMEFFQQPFQAHLDDFVAGNLDDVNLLARTEYYERWRYDYRLYQPILNFARKQEIPLIALNVSSEIVRKVSEGGWDSLVKDDTLTDEERVQIPQTIDRSNTDYEKRLHGIFRQHVNMLGSSPEAMSRWRFPFTGGGEDPARGGA</sequence>
<proteinExistence type="predicted"/>
<protein>
    <submittedName>
        <fullName evidence="2">Haem-binding uptake, Tiki superfamily, ChaN</fullName>
    </submittedName>
</protein>
<reference evidence="2" key="1">
    <citation type="submission" date="2019-02" db="EMBL/GenBank/DDBJ databases">
        <authorList>
            <person name="Gruber-Vodicka R. H."/>
            <person name="Seah K. B. B."/>
        </authorList>
    </citation>
    <scope>NUCLEOTIDE SEQUENCE</scope>
    <source>
        <strain evidence="2">BECK_M6</strain>
    </source>
</reference>
<dbReference type="SUPFAM" id="SSF159501">
    <property type="entry name" value="EreA/ChaN-like"/>
    <property type="match status" value="1"/>
</dbReference>